<dbReference type="AlphaFoldDB" id="A0AAN9H8U1"/>
<dbReference type="GO" id="GO:0031201">
    <property type="term" value="C:SNARE complex"/>
    <property type="evidence" value="ECO:0007669"/>
    <property type="project" value="TreeGrafter"/>
</dbReference>
<keyword evidence="8" id="KW-1185">Reference proteome</keyword>
<protein>
    <recommendedName>
        <fullName evidence="9">Complexin 3</fullName>
    </recommendedName>
</protein>
<comment type="caution">
    <text evidence="7">The sequence shown here is derived from an EMBL/GenBank/DDBJ whole genome shotgun (WGS) entry which is preliminary data.</text>
</comment>
<evidence type="ECO:0000256" key="5">
    <source>
        <dbReference type="ARBA" id="ARBA00023018"/>
    </source>
</evidence>
<evidence type="ECO:0000256" key="2">
    <source>
        <dbReference type="ARBA" id="ARBA00022448"/>
    </source>
</evidence>
<keyword evidence="2" id="KW-0813">Transport</keyword>
<dbReference type="GO" id="GO:0046928">
    <property type="term" value="P:regulation of neurotransmitter secretion"/>
    <property type="evidence" value="ECO:0007669"/>
    <property type="project" value="TreeGrafter"/>
</dbReference>
<dbReference type="Proteomes" id="UP001364617">
    <property type="component" value="Unassembled WGS sequence"/>
</dbReference>
<sequence>MESAVKKSLLAPIKTLKFCVTGEKTTSGSKGQGSRVRACADTHLLRPYEADLERERKLREAMHAQKNAERAAMRLHFRSKYQLTKNAEDRKRVRAAGGKVCLPRDLGKMVRPDADDGDDSFSVIRAFLRKHTRTHTAEPCRVM</sequence>
<dbReference type="GO" id="GO:0019905">
    <property type="term" value="F:syntaxin binding"/>
    <property type="evidence" value="ECO:0007669"/>
    <property type="project" value="InterPro"/>
</dbReference>
<dbReference type="GO" id="GO:0043195">
    <property type="term" value="C:terminal bouton"/>
    <property type="evidence" value="ECO:0007669"/>
    <property type="project" value="TreeGrafter"/>
</dbReference>
<dbReference type="PANTHER" id="PTHR16705:SF5">
    <property type="entry name" value="COMPLEXIN-3"/>
    <property type="match status" value="1"/>
</dbReference>
<comment type="similarity">
    <text evidence="1">Belongs to the complexin/synaphin family.</text>
</comment>
<organism evidence="7 8">
    <name type="scientific">Phoxinus phoxinus</name>
    <name type="common">Eurasian minnow</name>
    <dbReference type="NCBI Taxonomy" id="58324"/>
    <lineage>
        <taxon>Eukaryota</taxon>
        <taxon>Metazoa</taxon>
        <taxon>Chordata</taxon>
        <taxon>Craniata</taxon>
        <taxon>Vertebrata</taxon>
        <taxon>Euteleostomi</taxon>
        <taxon>Actinopterygii</taxon>
        <taxon>Neopterygii</taxon>
        <taxon>Teleostei</taxon>
        <taxon>Ostariophysi</taxon>
        <taxon>Cypriniformes</taxon>
        <taxon>Leuciscidae</taxon>
        <taxon>Phoxininae</taxon>
        <taxon>Phoxinus</taxon>
    </lineage>
</organism>
<evidence type="ECO:0000256" key="1">
    <source>
        <dbReference type="ARBA" id="ARBA00005396"/>
    </source>
</evidence>
<name>A0AAN9H8U1_9TELE</name>
<evidence type="ECO:0008006" key="9">
    <source>
        <dbReference type="Google" id="ProtNLM"/>
    </source>
</evidence>
<evidence type="ECO:0000256" key="6">
    <source>
        <dbReference type="ARBA" id="ARBA00034103"/>
    </source>
</evidence>
<dbReference type="InterPro" id="IPR008849">
    <property type="entry name" value="Synaphin"/>
</dbReference>
<evidence type="ECO:0000313" key="8">
    <source>
        <dbReference type="Proteomes" id="UP001364617"/>
    </source>
</evidence>
<reference evidence="7 8" key="1">
    <citation type="submission" date="2024-02" db="EMBL/GenBank/DDBJ databases">
        <title>Chromosome-level genome assembly of the Eurasian Minnow (Phoxinus phoxinus).</title>
        <authorList>
            <person name="Oriowo T.O."/>
            <person name="Martin S."/>
            <person name="Stange M."/>
            <person name="Chrysostomakis Y."/>
            <person name="Brown T."/>
            <person name="Winkler S."/>
            <person name="Kukowka S."/>
            <person name="Myers E.W."/>
            <person name="Bohne A."/>
        </authorList>
    </citation>
    <scope>NUCLEOTIDE SEQUENCE [LARGE SCALE GENOMIC DNA]</scope>
    <source>
        <strain evidence="7">ZFMK-TIS-60720</strain>
        <tissue evidence="7">Whole Organism</tissue>
    </source>
</reference>
<gene>
    <name evidence="7" type="ORF">R3I93_009568</name>
</gene>
<dbReference type="PANTHER" id="PTHR16705">
    <property type="entry name" value="COMPLEXIN"/>
    <property type="match status" value="1"/>
</dbReference>
<evidence type="ECO:0000256" key="4">
    <source>
        <dbReference type="ARBA" id="ARBA00022775"/>
    </source>
</evidence>
<keyword evidence="4" id="KW-0532">Neurotransmitter transport</keyword>
<accession>A0AAN9H8U1</accession>
<evidence type="ECO:0000313" key="7">
    <source>
        <dbReference type="EMBL" id="KAK7158392.1"/>
    </source>
</evidence>
<dbReference type="GO" id="GO:0016079">
    <property type="term" value="P:synaptic vesicle exocytosis"/>
    <property type="evidence" value="ECO:0007669"/>
    <property type="project" value="TreeGrafter"/>
</dbReference>
<dbReference type="Pfam" id="PF05835">
    <property type="entry name" value="Synaphin"/>
    <property type="match status" value="1"/>
</dbReference>
<proteinExistence type="inferred from homology"/>
<dbReference type="CDD" id="cd22809">
    <property type="entry name" value="Complexin_NTD_CPLX_III_IV"/>
    <property type="match status" value="1"/>
</dbReference>
<keyword evidence="5" id="KW-0770">Synapse</keyword>
<evidence type="ECO:0000256" key="3">
    <source>
        <dbReference type="ARBA" id="ARBA00022483"/>
    </source>
</evidence>
<dbReference type="EMBL" id="JAYKXH010000009">
    <property type="protein sequence ID" value="KAK7158392.1"/>
    <property type="molecule type" value="Genomic_DNA"/>
</dbReference>
<comment type="subcellular location">
    <subcellularLocation>
        <location evidence="6">Synapse</location>
    </subcellularLocation>
</comment>
<keyword evidence="3" id="KW-0268">Exocytosis</keyword>